<dbReference type="Gene3D" id="3.40.1390.10">
    <property type="entry name" value="MurE/MurF, N-terminal domain"/>
    <property type="match status" value="1"/>
</dbReference>
<dbReference type="Proteomes" id="UP000027822">
    <property type="component" value="Unassembled WGS sequence"/>
</dbReference>
<accession>A0A073K0U4</accession>
<dbReference type="RefSeq" id="WP_034635790.1">
    <property type="nucleotide sequence ID" value="NZ_CBCSJC010000001.1"/>
</dbReference>
<comment type="catalytic activity">
    <reaction evidence="13 20">
        <text>UDP-N-acetyl-alpha-D-muramoyl-L-alanyl-D-glutamate + meso-2,6-diaminopimelate + ATP = UDP-N-acetyl-alpha-D-muramoyl-L-alanyl-gamma-D-glutamyl-meso-2,6-diaminopimelate + ADP + phosphate + H(+)</text>
        <dbReference type="Rhea" id="RHEA:23676"/>
        <dbReference type="ChEBI" id="CHEBI:15378"/>
        <dbReference type="ChEBI" id="CHEBI:30616"/>
        <dbReference type="ChEBI" id="CHEBI:43474"/>
        <dbReference type="ChEBI" id="CHEBI:57791"/>
        <dbReference type="ChEBI" id="CHEBI:83900"/>
        <dbReference type="ChEBI" id="CHEBI:83905"/>
        <dbReference type="ChEBI" id="CHEBI:456216"/>
        <dbReference type="EC" id="6.3.2.13"/>
    </reaction>
</comment>
<feature type="binding site" evidence="20">
    <location>
        <begin position="407"/>
        <end position="410"/>
    </location>
    <ligand>
        <name>meso-2,6-diaminopimelate</name>
        <dbReference type="ChEBI" id="CHEBI:57791"/>
    </ligand>
</feature>
<feature type="binding site" evidence="20">
    <location>
        <position position="457"/>
    </location>
    <ligand>
        <name>meso-2,6-diaminopimelate</name>
        <dbReference type="ChEBI" id="CHEBI:57791"/>
    </ligand>
</feature>
<dbReference type="PANTHER" id="PTHR23135">
    <property type="entry name" value="MUR LIGASE FAMILY MEMBER"/>
    <property type="match status" value="1"/>
</dbReference>
<keyword evidence="12 20" id="KW-0961">Cell wall biogenesis/degradation</keyword>
<feature type="binding site" evidence="20">
    <location>
        <position position="149"/>
    </location>
    <ligand>
        <name>UDP-N-acetyl-alpha-D-muramoyl-L-alanyl-D-glutamate</name>
        <dbReference type="ChEBI" id="CHEBI:83900"/>
    </ligand>
</feature>
<evidence type="ECO:0000256" key="4">
    <source>
        <dbReference type="ARBA" id="ARBA00022598"/>
    </source>
</evidence>
<evidence type="ECO:0000256" key="6">
    <source>
        <dbReference type="ARBA" id="ARBA00022741"/>
    </source>
</evidence>
<dbReference type="GO" id="GO:0071555">
    <property type="term" value="P:cell wall organization"/>
    <property type="evidence" value="ECO:0007669"/>
    <property type="project" value="UniProtKB-KW"/>
</dbReference>
<evidence type="ECO:0000256" key="18">
    <source>
        <dbReference type="ARBA" id="ARBA00076158"/>
    </source>
</evidence>
<evidence type="ECO:0000256" key="14">
    <source>
        <dbReference type="ARBA" id="ARBA00056782"/>
    </source>
</evidence>
<feature type="modified residue" description="N6-carboxylysine" evidence="20">
    <location>
        <position position="217"/>
    </location>
</feature>
<dbReference type="HAMAP" id="MF_00208">
    <property type="entry name" value="MurE"/>
    <property type="match status" value="1"/>
</dbReference>
<keyword evidence="9 20" id="KW-0133">Cell shape</keyword>
<evidence type="ECO:0000256" key="8">
    <source>
        <dbReference type="ARBA" id="ARBA00022842"/>
    </source>
</evidence>
<dbReference type="eggNOG" id="COG0769">
    <property type="taxonomic scope" value="Bacteria"/>
</dbReference>
<dbReference type="FunFam" id="3.40.1390.10:FF:000005">
    <property type="entry name" value="UDP-N-acetylmuramoyl-L-alanyl-D-glutamate--2,6-diaminopimelate ligase"/>
    <property type="match status" value="1"/>
</dbReference>
<sequence>MKLHTLVSCLHDFPMIPKENPEIIAIEADSRKVTNGSLFVCIKGFTVDSHNFAKQAAAQGAAAIIAERPVDVDVPVVLVKDTVRSLAVLADYFYGQPTQKLHLIGITGTNGKTTTSHIIDEILRAHGHKTGLIGTINMKIGDEVFEVKNTTPDALTLQMSFKKMIDEGVKSTVMEVSSHALHLGRAHGCDYDVAVFTNLTQDHLDYHNTMEEYKYAKGLLFAQLGNSYYHERPKYAVLNRDDAATEDYMKSTAATVITYGIDTESDIMAKDIKMSSGGTTFTLVTPYESADVTMKLIGKFNVYNVLAAVAATLVSGVALQTILHVLKEMKGVSGRFEVVEGGQQFTVIVDYAHTPDSLENVLVTTKQFAKGDVYCIVGCGGDRDKTKRPLMANVAARYATHAIYTSDNPRSEDPKAILDDMVAEAQYDNYEVIVDRKEAIFAAVSKAKEDDIIVIAGKGHETYQIIGTEVYDFDDREVAKEAIKKRLSMKQ</sequence>
<keyword evidence="6 20" id="KW-0547">Nucleotide-binding</keyword>
<evidence type="ECO:0000256" key="10">
    <source>
        <dbReference type="ARBA" id="ARBA00022984"/>
    </source>
</evidence>
<dbReference type="NCBIfam" id="TIGR01085">
    <property type="entry name" value="murE"/>
    <property type="match status" value="1"/>
</dbReference>
<keyword evidence="11 20" id="KW-0131">Cell cycle</keyword>
<dbReference type="GO" id="GO:0005524">
    <property type="term" value="F:ATP binding"/>
    <property type="evidence" value="ECO:0007669"/>
    <property type="project" value="UniProtKB-UniRule"/>
</dbReference>
<gene>
    <name evidence="20" type="primary">murE</name>
    <name evidence="25" type="ORF">BAMA_08940</name>
</gene>
<evidence type="ECO:0000313" key="25">
    <source>
        <dbReference type="EMBL" id="KEK20909.1"/>
    </source>
</evidence>
<dbReference type="GO" id="GO:0008360">
    <property type="term" value="P:regulation of cell shape"/>
    <property type="evidence" value="ECO:0007669"/>
    <property type="project" value="UniProtKB-KW"/>
</dbReference>
<organism evidence="25 26">
    <name type="scientific">Bacillus manliponensis</name>
    <dbReference type="NCBI Taxonomy" id="574376"/>
    <lineage>
        <taxon>Bacteria</taxon>
        <taxon>Bacillati</taxon>
        <taxon>Bacillota</taxon>
        <taxon>Bacilli</taxon>
        <taxon>Bacillales</taxon>
        <taxon>Bacillaceae</taxon>
        <taxon>Bacillus</taxon>
        <taxon>Bacillus cereus group</taxon>
    </lineage>
</organism>
<dbReference type="InterPro" id="IPR004101">
    <property type="entry name" value="Mur_ligase_C"/>
</dbReference>
<keyword evidence="10 20" id="KW-0573">Peptidoglycan synthesis</keyword>
<evidence type="ECO:0000256" key="13">
    <source>
        <dbReference type="ARBA" id="ARBA00050251"/>
    </source>
</evidence>
<dbReference type="STRING" id="574376.BAMA_08940"/>
<dbReference type="AlphaFoldDB" id="A0A073K0U4"/>
<evidence type="ECO:0000256" key="11">
    <source>
        <dbReference type="ARBA" id="ARBA00023306"/>
    </source>
</evidence>
<dbReference type="EMBL" id="JOTN01000002">
    <property type="protein sequence ID" value="KEK20909.1"/>
    <property type="molecule type" value="Genomic_DNA"/>
</dbReference>
<evidence type="ECO:0000256" key="7">
    <source>
        <dbReference type="ARBA" id="ARBA00022840"/>
    </source>
</evidence>
<evidence type="ECO:0000256" key="3">
    <source>
        <dbReference type="ARBA" id="ARBA00022490"/>
    </source>
</evidence>
<dbReference type="InterPro" id="IPR036565">
    <property type="entry name" value="Mur-like_cat_sf"/>
</dbReference>
<dbReference type="PANTHER" id="PTHR23135:SF4">
    <property type="entry name" value="UDP-N-ACETYLMURAMOYL-L-ALANYL-D-GLUTAMATE--2,6-DIAMINOPIMELATE LIGASE MURE HOMOLOG, CHLOROPLASTIC"/>
    <property type="match status" value="1"/>
</dbReference>
<dbReference type="InterPro" id="IPR035911">
    <property type="entry name" value="MurE/MurF_N"/>
</dbReference>
<dbReference type="SUPFAM" id="SSF63418">
    <property type="entry name" value="MurE/MurF N-terminal domain"/>
    <property type="match status" value="1"/>
</dbReference>
<evidence type="ECO:0000259" key="23">
    <source>
        <dbReference type="Pfam" id="PF02875"/>
    </source>
</evidence>
<comment type="subcellular location">
    <subcellularLocation>
        <location evidence="20 21">Cytoplasm</location>
    </subcellularLocation>
</comment>
<dbReference type="InterPro" id="IPR005761">
    <property type="entry name" value="UDP-N-AcMur-Glu-dNH2Pim_ligase"/>
</dbReference>
<dbReference type="Pfam" id="PF08245">
    <property type="entry name" value="Mur_ligase_M"/>
    <property type="match status" value="1"/>
</dbReference>
<dbReference type="SUPFAM" id="SSF53623">
    <property type="entry name" value="MurD-like peptide ligases, catalytic domain"/>
    <property type="match status" value="1"/>
</dbReference>
<evidence type="ECO:0000259" key="24">
    <source>
        <dbReference type="Pfam" id="PF08245"/>
    </source>
</evidence>
<evidence type="ECO:0000313" key="26">
    <source>
        <dbReference type="Proteomes" id="UP000027822"/>
    </source>
</evidence>
<dbReference type="GO" id="GO:0000287">
    <property type="term" value="F:magnesium ion binding"/>
    <property type="evidence" value="ECO:0007669"/>
    <property type="project" value="UniProtKB-UniRule"/>
</dbReference>
<feature type="domain" description="Mur ligase central" evidence="24">
    <location>
        <begin position="106"/>
        <end position="311"/>
    </location>
</feature>
<comment type="caution">
    <text evidence="20">Lacks conserved residue(s) required for the propagation of feature annotation.</text>
</comment>
<feature type="binding site" evidence="20">
    <location>
        <position position="30"/>
    </location>
    <ligand>
        <name>UDP-N-acetyl-alpha-D-muramoyl-L-alanyl-D-glutamate</name>
        <dbReference type="ChEBI" id="CHEBI:83900"/>
    </ligand>
</feature>
<comment type="function">
    <text evidence="14 20">Catalyzes the addition of meso-diaminopimelic acid to the nucleotide precursor UDP-N-acetylmuramoyl-L-alanyl-D-glutamate (UMAG) in the biosynthesis of bacterial cell-wall peptidoglycan.</text>
</comment>
<evidence type="ECO:0000256" key="12">
    <source>
        <dbReference type="ARBA" id="ARBA00023316"/>
    </source>
</evidence>
<keyword evidence="3 20" id="KW-0963">Cytoplasm</keyword>
<evidence type="ECO:0000256" key="20">
    <source>
        <dbReference type="HAMAP-Rule" id="MF_00208"/>
    </source>
</evidence>
<feature type="domain" description="Mur ligase N-terminal catalytic" evidence="22">
    <location>
        <begin position="25"/>
        <end position="78"/>
    </location>
</feature>
<feature type="binding site" evidence="20">
    <location>
        <position position="185"/>
    </location>
    <ligand>
        <name>UDP-N-acetyl-alpha-D-muramoyl-L-alanyl-D-glutamate</name>
        <dbReference type="ChEBI" id="CHEBI:83900"/>
    </ligand>
</feature>
<dbReference type="InterPro" id="IPR000713">
    <property type="entry name" value="Mur_ligase_N"/>
</dbReference>
<dbReference type="GO" id="GO:0005737">
    <property type="term" value="C:cytoplasm"/>
    <property type="evidence" value="ECO:0007669"/>
    <property type="project" value="UniProtKB-SubCell"/>
</dbReference>
<dbReference type="GO" id="GO:0009252">
    <property type="term" value="P:peptidoglycan biosynthetic process"/>
    <property type="evidence" value="ECO:0007669"/>
    <property type="project" value="UniProtKB-UniRule"/>
</dbReference>
<feature type="binding site" evidence="20">
    <location>
        <position position="177"/>
    </location>
    <ligand>
        <name>UDP-N-acetyl-alpha-D-muramoyl-L-alanyl-D-glutamate</name>
        <dbReference type="ChEBI" id="CHEBI:83900"/>
    </ligand>
</feature>
<dbReference type="GO" id="GO:0051301">
    <property type="term" value="P:cell division"/>
    <property type="evidence" value="ECO:0007669"/>
    <property type="project" value="UniProtKB-KW"/>
</dbReference>
<evidence type="ECO:0000256" key="16">
    <source>
        <dbReference type="ARBA" id="ARBA00072883"/>
    </source>
</evidence>
<evidence type="ECO:0000259" key="22">
    <source>
        <dbReference type="Pfam" id="PF01225"/>
    </source>
</evidence>
<dbReference type="SUPFAM" id="SSF53244">
    <property type="entry name" value="MurD-like peptide ligases, peptide-binding domain"/>
    <property type="match status" value="1"/>
</dbReference>
<dbReference type="UniPathway" id="UPA00219"/>
<comment type="PTM">
    <text evidence="20">Carboxylation is probably crucial for Mg(2+) binding and, consequently, for the gamma-phosphate positioning of ATP.</text>
</comment>
<keyword evidence="5 20" id="KW-0132">Cell division</keyword>
<evidence type="ECO:0000256" key="2">
    <source>
        <dbReference type="ARBA" id="ARBA00005898"/>
    </source>
</evidence>
<dbReference type="FunFam" id="3.90.190.20:FF:000006">
    <property type="entry name" value="UDP-N-acetylmuramoyl-L-alanyl-D-glutamate--2,6-diaminopimelate ligase"/>
    <property type="match status" value="1"/>
</dbReference>
<feature type="binding site" evidence="20">
    <location>
        <begin position="150"/>
        <end position="151"/>
    </location>
    <ligand>
        <name>UDP-N-acetyl-alpha-D-muramoyl-L-alanyl-D-glutamate</name>
        <dbReference type="ChEBI" id="CHEBI:83900"/>
    </ligand>
</feature>
<dbReference type="Pfam" id="PF02875">
    <property type="entry name" value="Mur_ligase_C"/>
    <property type="match status" value="1"/>
</dbReference>
<feature type="short sequence motif" description="Meso-diaminopimelate recognition motif" evidence="20">
    <location>
        <begin position="407"/>
        <end position="410"/>
    </location>
</feature>
<dbReference type="Pfam" id="PF01225">
    <property type="entry name" value="Mur_ligase"/>
    <property type="match status" value="1"/>
</dbReference>
<dbReference type="Gene3D" id="3.90.190.20">
    <property type="entry name" value="Mur ligase, C-terminal domain"/>
    <property type="match status" value="1"/>
</dbReference>
<evidence type="ECO:0000256" key="1">
    <source>
        <dbReference type="ARBA" id="ARBA00004752"/>
    </source>
</evidence>
<dbReference type="GO" id="GO:0008765">
    <property type="term" value="F:UDP-N-acetylmuramoylalanyl-D-glutamate-2,6-diaminopimelate ligase activity"/>
    <property type="evidence" value="ECO:0007669"/>
    <property type="project" value="UniProtKB-UniRule"/>
</dbReference>
<dbReference type="EC" id="6.3.2.13" evidence="15 20"/>
<dbReference type="InterPro" id="IPR013221">
    <property type="entry name" value="Mur_ligase_cen"/>
</dbReference>
<dbReference type="NCBIfam" id="NF001126">
    <property type="entry name" value="PRK00139.1-4"/>
    <property type="match status" value="1"/>
</dbReference>
<proteinExistence type="inferred from homology"/>
<feature type="binding site" evidence="20">
    <location>
        <position position="461"/>
    </location>
    <ligand>
        <name>meso-2,6-diaminopimelate</name>
        <dbReference type="ChEBI" id="CHEBI:57791"/>
    </ligand>
</feature>
<evidence type="ECO:0000256" key="21">
    <source>
        <dbReference type="RuleBase" id="RU004135"/>
    </source>
</evidence>
<comment type="pathway">
    <text evidence="1 20 21">Cell wall biogenesis; peptidoglycan biosynthesis.</text>
</comment>
<name>A0A073K0U4_9BACI</name>
<feature type="binding site" evidence="20">
    <location>
        <position position="383"/>
    </location>
    <ligand>
        <name>meso-2,6-diaminopimelate</name>
        <dbReference type="ChEBI" id="CHEBI:57791"/>
    </ligand>
</feature>
<comment type="cofactor">
    <cofactor evidence="20">
        <name>Mg(2+)</name>
        <dbReference type="ChEBI" id="CHEBI:18420"/>
    </cofactor>
</comment>
<dbReference type="InterPro" id="IPR036615">
    <property type="entry name" value="Mur_ligase_C_dom_sf"/>
</dbReference>
<feature type="binding site" evidence="20">
    <location>
        <begin position="108"/>
        <end position="114"/>
    </location>
    <ligand>
        <name>ATP</name>
        <dbReference type="ChEBI" id="CHEBI:30616"/>
    </ligand>
</feature>
<keyword evidence="26" id="KW-1185">Reference proteome</keyword>
<reference evidence="25 26" key="1">
    <citation type="submission" date="2014-06" db="EMBL/GenBank/DDBJ databases">
        <title>Draft genome sequence of Bacillus manliponensis JCM 15802 (MCCC 1A00708).</title>
        <authorList>
            <person name="Lai Q."/>
            <person name="Liu Y."/>
            <person name="Shao Z."/>
        </authorList>
    </citation>
    <scope>NUCLEOTIDE SEQUENCE [LARGE SCALE GENOMIC DNA]</scope>
    <source>
        <strain evidence="25 26">JCM 15802</strain>
    </source>
</reference>
<keyword evidence="4 20" id="KW-0436">Ligase</keyword>
<dbReference type="OrthoDB" id="9800958at2"/>
<evidence type="ECO:0000256" key="17">
    <source>
        <dbReference type="ARBA" id="ARBA00075482"/>
    </source>
</evidence>
<comment type="caution">
    <text evidence="25">The sequence shown here is derived from an EMBL/GenBank/DDBJ whole genome shotgun (WGS) entry which is preliminary data.</text>
</comment>
<keyword evidence="7 20" id="KW-0067">ATP-binding</keyword>
<dbReference type="Gene3D" id="3.40.1190.10">
    <property type="entry name" value="Mur-like, catalytic domain"/>
    <property type="match status" value="1"/>
</dbReference>
<evidence type="ECO:0000256" key="9">
    <source>
        <dbReference type="ARBA" id="ARBA00022960"/>
    </source>
</evidence>
<protein>
    <recommendedName>
        <fullName evidence="16 20">UDP-N-acetylmuramoyl-L-alanyl-D-glutamate--2,6-diaminopimelate ligase</fullName>
        <ecNumber evidence="15 20">6.3.2.13</ecNumber>
    </recommendedName>
    <alternativeName>
        <fullName evidence="17 20">Meso-A2pm-adding enzyme</fullName>
    </alternativeName>
    <alternativeName>
        <fullName evidence="18 20">Meso-diaminopimelate-adding enzyme</fullName>
    </alternativeName>
    <alternativeName>
        <fullName evidence="19 20">UDP-MurNAc-L-Ala-D-Glu:meso-diaminopimelate ligase</fullName>
    </alternativeName>
    <alternativeName>
        <fullName evidence="20">UDP-MurNAc-tripeptide synthetase</fullName>
    </alternativeName>
    <alternativeName>
        <fullName evidence="20">UDP-N-acetylmuramyl-tripeptide synthetase</fullName>
    </alternativeName>
</protein>
<keyword evidence="8 20" id="KW-0460">Magnesium</keyword>
<dbReference type="NCBIfam" id="NF001124">
    <property type="entry name" value="PRK00139.1-2"/>
    <property type="match status" value="1"/>
</dbReference>
<comment type="similarity">
    <text evidence="2 20">Belongs to the MurCDEF family. MurE subfamily.</text>
</comment>
<feature type="domain" description="Mur ligase C-terminal" evidence="23">
    <location>
        <begin position="334"/>
        <end position="459"/>
    </location>
</feature>
<evidence type="ECO:0000256" key="5">
    <source>
        <dbReference type="ARBA" id="ARBA00022618"/>
    </source>
</evidence>
<evidence type="ECO:0000256" key="15">
    <source>
        <dbReference type="ARBA" id="ARBA00066633"/>
    </source>
</evidence>
<evidence type="ECO:0000256" key="19">
    <source>
        <dbReference type="ARBA" id="ARBA00081560"/>
    </source>
</evidence>